<keyword evidence="1 3" id="KW-0159">Chromosome partition</keyword>
<comment type="function">
    <text evidence="3">Participates in chromosomal partition during cell division. May act via the formation of a condensin-like complex containing Smc and ScpB that pull DNA away from mid-cell into both cell halves.</text>
</comment>
<keyword evidence="3" id="KW-0963">Cytoplasm</keyword>
<evidence type="ECO:0000256" key="1">
    <source>
        <dbReference type="ARBA" id="ARBA00022829"/>
    </source>
</evidence>
<name>A0ABV1EHK0_9FIRM</name>
<keyword evidence="3" id="KW-0132">Cell division</keyword>
<evidence type="ECO:0000256" key="2">
    <source>
        <dbReference type="ARBA" id="ARBA00044777"/>
    </source>
</evidence>
<comment type="subunit">
    <text evidence="3">Component of a cohesin-like complex composed of ScpA, ScpB and the Smc homodimer, in which ScpA and ScpB bind to the head domain of Smc. The presence of the three proteins is required for the association of the complex with DNA.</text>
</comment>
<evidence type="ECO:0000313" key="6">
    <source>
        <dbReference type="Proteomes" id="UP001482186"/>
    </source>
</evidence>
<feature type="compositionally biased region" description="Basic and acidic residues" evidence="4">
    <location>
        <begin position="283"/>
        <end position="295"/>
    </location>
</feature>
<gene>
    <name evidence="3" type="primary">scpA</name>
    <name evidence="5" type="ORF">AAAT04_03725</name>
</gene>
<sequence length="295" mass="33899">MSAIDVKLNVFEGPLDLLLHLIEKNKVNIYDIPIVTITEQYLDYVNHMEEEDLDVMSEFLVMAATLIRIKSKMLLPKVTEEDEEGEDPREELVRRLLEYKMYKYAASELKDLEFDGAKAFYKKESIPAEVKNFKPVVDPVALISEYDMNLEKLNEIFKSVMRKQVEKVDPIRSKFKNIEREEISLEAKMAEVREQVRGLAGINFRTLLEMQASRSNIIVTFLAILELMKIGAIQIRQEEIFGEIIIDSRDDIAAYELNSQNTDTDKTDADVPDSIETNAETIHQADGEANETERG</sequence>
<dbReference type="RefSeq" id="WP_021943930.1">
    <property type="nucleotide sequence ID" value="NZ_JBBNFM010000002.1"/>
</dbReference>
<keyword evidence="3" id="KW-0131">Cell cycle</keyword>
<reference evidence="5 6" key="1">
    <citation type="submission" date="2024-04" db="EMBL/GenBank/DDBJ databases">
        <title>Human intestinal bacterial collection.</title>
        <authorList>
            <person name="Pauvert C."/>
            <person name="Hitch T.C.A."/>
            <person name="Clavel T."/>
        </authorList>
    </citation>
    <scope>NUCLEOTIDE SEQUENCE [LARGE SCALE GENOMIC DNA]</scope>
    <source>
        <strain evidence="5 6">CLA-AA-H141</strain>
    </source>
</reference>
<proteinExistence type="inferred from homology"/>
<feature type="region of interest" description="Disordered" evidence="4">
    <location>
        <begin position="258"/>
        <end position="295"/>
    </location>
</feature>
<dbReference type="Pfam" id="PF02616">
    <property type="entry name" value="SMC_ScpA"/>
    <property type="match status" value="1"/>
</dbReference>
<evidence type="ECO:0000256" key="4">
    <source>
        <dbReference type="SAM" id="MobiDB-lite"/>
    </source>
</evidence>
<accession>A0ABV1EHK0</accession>
<comment type="similarity">
    <text evidence="3">Belongs to the ScpA family.</text>
</comment>
<dbReference type="EMBL" id="JBBNFM010000002">
    <property type="protein sequence ID" value="MEQ2453156.1"/>
    <property type="molecule type" value="Genomic_DNA"/>
</dbReference>
<evidence type="ECO:0000256" key="3">
    <source>
        <dbReference type="HAMAP-Rule" id="MF_01805"/>
    </source>
</evidence>
<protein>
    <recommendedName>
        <fullName evidence="2 3">Segregation and condensation protein A</fullName>
    </recommendedName>
</protein>
<comment type="caution">
    <text evidence="5">The sequence shown here is derived from an EMBL/GenBank/DDBJ whole genome shotgun (WGS) entry which is preliminary data.</text>
</comment>
<dbReference type="Gene3D" id="6.10.250.2410">
    <property type="match status" value="1"/>
</dbReference>
<dbReference type="HAMAP" id="MF_01805">
    <property type="entry name" value="ScpA"/>
    <property type="match status" value="1"/>
</dbReference>
<dbReference type="InterPro" id="IPR003768">
    <property type="entry name" value="ScpA"/>
</dbReference>
<dbReference type="PANTHER" id="PTHR33969">
    <property type="entry name" value="SEGREGATION AND CONDENSATION PROTEIN A"/>
    <property type="match status" value="1"/>
</dbReference>
<keyword evidence="6" id="KW-1185">Reference proteome</keyword>
<dbReference type="Gene3D" id="1.10.10.580">
    <property type="entry name" value="Structural maintenance of chromosome 1. Chain E"/>
    <property type="match status" value="1"/>
</dbReference>
<dbReference type="InterPro" id="IPR023093">
    <property type="entry name" value="ScpA-like_C"/>
</dbReference>
<dbReference type="Proteomes" id="UP001482186">
    <property type="component" value="Unassembled WGS sequence"/>
</dbReference>
<comment type="subcellular location">
    <subcellularLocation>
        <location evidence="3">Cytoplasm</location>
    </subcellularLocation>
    <text evidence="3">Associated with two foci at the outer edges of the nucleoid region in young cells, and at four foci within both cell halves in older cells.</text>
</comment>
<evidence type="ECO:0000313" key="5">
    <source>
        <dbReference type="EMBL" id="MEQ2453156.1"/>
    </source>
</evidence>
<dbReference type="PANTHER" id="PTHR33969:SF2">
    <property type="entry name" value="SEGREGATION AND CONDENSATION PROTEIN A"/>
    <property type="match status" value="1"/>
</dbReference>
<organism evidence="5 6">
    <name type="scientific">Coprococcus ammoniilyticus</name>
    <dbReference type="NCBI Taxonomy" id="2981785"/>
    <lineage>
        <taxon>Bacteria</taxon>
        <taxon>Bacillati</taxon>
        <taxon>Bacillota</taxon>
        <taxon>Clostridia</taxon>
        <taxon>Lachnospirales</taxon>
        <taxon>Lachnospiraceae</taxon>
        <taxon>Coprococcus</taxon>
    </lineage>
</organism>